<evidence type="ECO:0000256" key="6">
    <source>
        <dbReference type="SAM" id="MobiDB-lite"/>
    </source>
</evidence>
<dbReference type="InterPro" id="IPR056551">
    <property type="entry name" value="Beta-prop_NOL10_N"/>
</dbReference>
<proteinExistence type="inferred from homology"/>
<evidence type="ECO:0000256" key="3">
    <source>
        <dbReference type="ARBA" id="ARBA00022574"/>
    </source>
</evidence>
<dbReference type="EMBL" id="OU466861">
    <property type="protein sequence ID" value="CAH2063904.1"/>
    <property type="molecule type" value="Genomic_DNA"/>
</dbReference>
<comment type="similarity">
    <text evidence="2">Belongs to the WD repeat NOL10/ENP2 family.</text>
</comment>
<evidence type="ECO:0000256" key="4">
    <source>
        <dbReference type="ARBA" id="ARBA00022737"/>
    </source>
</evidence>
<evidence type="ECO:0008006" key="12">
    <source>
        <dbReference type="Google" id="ProtNLM"/>
    </source>
</evidence>
<evidence type="ECO:0000259" key="7">
    <source>
        <dbReference type="Pfam" id="PF08159"/>
    </source>
</evidence>
<keyword evidence="3" id="KW-0853">WD repeat</keyword>
<keyword evidence="5" id="KW-0539">Nucleus</keyword>
<feature type="compositionally biased region" description="Basic and acidic residues" evidence="6">
    <location>
        <begin position="473"/>
        <end position="485"/>
    </location>
</feature>
<dbReference type="GO" id="GO:0000462">
    <property type="term" value="P:maturation of SSU-rRNA from tricistronic rRNA transcript (SSU-rRNA, 5.8S rRNA, LSU-rRNA)"/>
    <property type="evidence" value="ECO:0007669"/>
    <property type="project" value="TreeGrafter"/>
</dbReference>
<feature type="domain" description="Nucleolar protein 10-like N-terminal" evidence="9">
    <location>
        <begin position="13"/>
        <end position="375"/>
    </location>
</feature>
<dbReference type="GO" id="GO:0030686">
    <property type="term" value="C:90S preribosome"/>
    <property type="evidence" value="ECO:0007669"/>
    <property type="project" value="TreeGrafter"/>
</dbReference>
<keyword evidence="4" id="KW-0677">Repeat</keyword>
<dbReference type="InterPro" id="IPR015943">
    <property type="entry name" value="WD40/YVTN_repeat-like_dom_sf"/>
</dbReference>
<dbReference type="Pfam" id="PF08159">
    <property type="entry name" value="NUC153"/>
    <property type="match status" value="1"/>
</dbReference>
<feature type="region of interest" description="Disordered" evidence="6">
    <location>
        <begin position="469"/>
        <end position="493"/>
    </location>
</feature>
<dbReference type="Pfam" id="PF23098">
    <property type="entry name" value="Beta-prop_NOL10_N"/>
    <property type="match status" value="1"/>
</dbReference>
<organism evidence="10 11">
    <name type="scientific">Thlaspi arvense</name>
    <name type="common">Field penny-cress</name>
    <dbReference type="NCBI Taxonomy" id="13288"/>
    <lineage>
        <taxon>Eukaryota</taxon>
        <taxon>Viridiplantae</taxon>
        <taxon>Streptophyta</taxon>
        <taxon>Embryophyta</taxon>
        <taxon>Tracheophyta</taxon>
        <taxon>Spermatophyta</taxon>
        <taxon>Magnoliopsida</taxon>
        <taxon>eudicotyledons</taxon>
        <taxon>Gunneridae</taxon>
        <taxon>Pentapetalae</taxon>
        <taxon>rosids</taxon>
        <taxon>malvids</taxon>
        <taxon>Brassicales</taxon>
        <taxon>Brassicaceae</taxon>
        <taxon>Thlaspideae</taxon>
        <taxon>Thlaspi</taxon>
    </lineage>
</organism>
<dbReference type="Pfam" id="PF23097">
    <property type="entry name" value="NOL10_2nd"/>
    <property type="match status" value="1"/>
</dbReference>
<feature type="compositionally biased region" description="Basic and acidic residues" evidence="6">
    <location>
        <begin position="599"/>
        <end position="618"/>
    </location>
</feature>
<feature type="domain" description="Nucleolar protein 10-like second" evidence="8">
    <location>
        <begin position="376"/>
        <end position="423"/>
    </location>
</feature>
<evidence type="ECO:0000259" key="9">
    <source>
        <dbReference type="Pfam" id="PF23098"/>
    </source>
</evidence>
<evidence type="ECO:0000256" key="2">
    <source>
        <dbReference type="ARBA" id="ARBA00005264"/>
    </source>
</evidence>
<comment type="subcellular location">
    <subcellularLocation>
        <location evidence="1">Nucleus</location>
        <location evidence="1">Nucleolus</location>
    </subcellularLocation>
</comment>
<accession>A0AAU9SHM5</accession>
<dbReference type="Gene3D" id="2.130.10.10">
    <property type="entry name" value="YVTN repeat-like/Quinoprotein amine dehydrogenase"/>
    <property type="match status" value="2"/>
</dbReference>
<dbReference type="InterPro" id="IPR012580">
    <property type="entry name" value="NUC153"/>
</dbReference>
<reference evidence="10 11" key="1">
    <citation type="submission" date="2022-03" db="EMBL/GenBank/DDBJ databases">
        <authorList>
            <person name="Nunn A."/>
            <person name="Chopra R."/>
            <person name="Nunn A."/>
            <person name="Contreras Garrido A."/>
        </authorList>
    </citation>
    <scope>NUCLEOTIDE SEQUENCE [LARGE SCALE GENOMIC DNA]</scope>
</reference>
<evidence type="ECO:0000313" key="11">
    <source>
        <dbReference type="Proteomes" id="UP000836841"/>
    </source>
</evidence>
<dbReference type="Proteomes" id="UP000836841">
    <property type="component" value="Chromosome 5"/>
</dbReference>
<feature type="region of interest" description="Disordered" evidence="6">
    <location>
        <begin position="531"/>
        <end position="727"/>
    </location>
</feature>
<dbReference type="PANTHER" id="PTHR14927:SF0">
    <property type="entry name" value="NUCLEOLAR PROTEIN 10"/>
    <property type="match status" value="1"/>
</dbReference>
<feature type="compositionally biased region" description="Basic and acidic residues" evidence="6">
    <location>
        <begin position="580"/>
        <end position="591"/>
    </location>
</feature>
<evidence type="ECO:0000256" key="1">
    <source>
        <dbReference type="ARBA" id="ARBA00004604"/>
    </source>
</evidence>
<dbReference type="GO" id="GO:0032040">
    <property type="term" value="C:small-subunit processome"/>
    <property type="evidence" value="ECO:0007669"/>
    <property type="project" value="TreeGrafter"/>
</dbReference>
<dbReference type="InterPro" id="IPR036322">
    <property type="entry name" value="WD40_repeat_dom_sf"/>
</dbReference>
<feature type="compositionally biased region" description="Gly residues" evidence="6">
    <location>
        <begin position="682"/>
        <end position="720"/>
    </location>
</feature>
<sequence length="727" mass="80987">MASYGDRLKSTSINGVKLYHVSSAPSVPTWLNPKKQRALRKNPHYMQRVELLQDLKFETATTRIKATPDGEFLIASGIYPPQVKVYELRQLALKFERHLDSEIVDFEILDNDYSKLAFLCADRSINLHAKYGKHHSLRIPRMGRDMTYDSWSCDLLCAASSPDLYRINLEQGRFLAPLSTQSPALNVVSRSNLHGLVACGGEDGVVECFDMRMKSSAARINAVTHGGDAAAEVTAIEFDDSDGLQVAVGSSAGKVFIYDLRTSAPIRVKDHMYESPILSIKWQRTLNTQQPKLITTDKHIVRVWDPNTGEGMTSIEPNGGGINDICVFRGSGLMLLALDSSLIPSYFIPELGPAPKWCSPIENLTEEMEETGQTTIYDNYKFVTKEDLEKLQLTHLIGTDLLKAQMHGYFMNHQLYKKALAVAEPFAYDKYLERKKQEKLEAERSKRITKKRRLPKVNSAFADTLLDEEDAEEEKKTVEDVEATKKVSKKKKPGLSAEILKDPRFEAMFQNRDFQIDPESYEYGVLHPVASSKKQPSLVDEHFEAVTDDDENSDSDASQASDDEADDGNTGPSKKSKTPKLFEVKDERHADAFYNRRSLAKEDSLPMEERVKAIENRRGNFGGSKDVKFGPGGSREISFRSRRESTYKEDREDRDDEDGDGQRNKRRGVQSLGLKPDNVRGGFRGRGGGGFRGRGGGGSRGRGGGGRGGGGSRGRGGRGGGRGRGRH</sequence>
<evidence type="ECO:0000256" key="5">
    <source>
        <dbReference type="ARBA" id="ARBA00023242"/>
    </source>
</evidence>
<dbReference type="FunFam" id="2.130.10.10:FF:000814">
    <property type="entry name" value="Embryo sac development arrest 7"/>
    <property type="match status" value="1"/>
</dbReference>
<dbReference type="AlphaFoldDB" id="A0AAU9SHM5"/>
<dbReference type="InterPro" id="IPR040382">
    <property type="entry name" value="NOL10/Enp2"/>
</dbReference>
<feature type="domain" description="NUC153" evidence="7">
    <location>
        <begin position="502"/>
        <end position="529"/>
    </location>
</feature>
<evidence type="ECO:0000259" key="8">
    <source>
        <dbReference type="Pfam" id="PF23097"/>
    </source>
</evidence>
<keyword evidence="11" id="KW-1185">Reference proteome</keyword>
<feature type="compositionally biased region" description="Basic and acidic residues" evidence="6">
    <location>
        <begin position="637"/>
        <end position="651"/>
    </location>
</feature>
<gene>
    <name evidence="10" type="ORF">TAV2_LOCUS15452</name>
</gene>
<evidence type="ECO:0000313" key="10">
    <source>
        <dbReference type="EMBL" id="CAH2063904.1"/>
    </source>
</evidence>
<protein>
    <recommendedName>
        <fullName evidence="12">NUC153 domain-containing protein</fullName>
    </recommendedName>
</protein>
<name>A0AAU9SHM5_THLAR</name>
<dbReference type="InterPro" id="IPR056550">
    <property type="entry name" value="NOL10_2nd"/>
</dbReference>
<dbReference type="PANTHER" id="PTHR14927">
    <property type="entry name" value="NUCLEOLAR PROTEIN 10"/>
    <property type="match status" value="1"/>
</dbReference>
<dbReference type="SUPFAM" id="SSF50978">
    <property type="entry name" value="WD40 repeat-like"/>
    <property type="match status" value="1"/>
</dbReference>